<dbReference type="GO" id="GO:0004252">
    <property type="term" value="F:serine-type endopeptidase activity"/>
    <property type="evidence" value="ECO:0007669"/>
    <property type="project" value="UniProtKB-UniRule"/>
</dbReference>
<dbReference type="InterPro" id="IPR023827">
    <property type="entry name" value="Peptidase_S8_Asp-AS"/>
</dbReference>
<dbReference type="SUPFAM" id="SSF52743">
    <property type="entry name" value="Subtilisin-like"/>
    <property type="match status" value="1"/>
</dbReference>
<reference evidence="8 9" key="1">
    <citation type="submission" date="2017-07" db="EMBL/GenBank/DDBJ databases">
        <title>Sandarakinorhabdus cyanobacteriorum sp. nov., a novel bacterium isolated from cyanobacterial aggregates in a eutrophic lake.</title>
        <authorList>
            <person name="Cai H."/>
        </authorList>
    </citation>
    <scope>NUCLEOTIDE SEQUENCE [LARGE SCALE GENOMIC DNA]</scope>
    <source>
        <strain evidence="8 9">TH057</strain>
    </source>
</reference>
<dbReference type="PROSITE" id="PS00136">
    <property type="entry name" value="SUBTILASE_ASP"/>
    <property type="match status" value="1"/>
</dbReference>
<dbReference type="PRINTS" id="PR00723">
    <property type="entry name" value="SUBTILISIN"/>
</dbReference>
<feature type="domain" description="Peptidase S8/S53" evidence="7">
    <location>
        <begin position="214"/>
        <end position="489"/>
    </location>
</feature>
<dbReference type="PROSITE" id="PS51892">
    <property type="entry name" value="SUBTILASE"/>
    <property type="match status" value="1"/>
</dbReference>
<dbReference type="RefSeq" id="WP_094473520.1">
    <property type="nucleotide sequence ID" value="NZ_NOXT01000105.1"/>
</dbReference>
<dbReference type="InterPro" id="IPR050131">
    <property type="entry name" value="Peptidase_S8_subtilisin-like"/>
</dbReference>
<dbReference type="Gene3D" id="3.40.50.200">
    <property type="entry name" value="Peptidase S8/S53 domain"/>
    <property type="match status" value="1"/>
</dbReference>
<feature type="active site" description="Charge relay system" evidence="5">
    <location>
        <position position="220"/>
    </location>
</feature>
<keyword evidence="2 5" id="KW-0645">Protease</keyword>
<dbReference type="GO" id="GO:0006508">
    <property type="term" value="P:proteolysis"/>
    <property type="evidence" value="ECO:0007669"/>
    <property type="project" value="UniProtKB-KW"/>
</dbReference>
<organism evidence="8 9">
    <name type="scientific">Sandarakinorhabdus cyanobacteriorum</name>
    <dbReference type="NCBI Taxonomy" id="1981098"/>
    <lineage>
        <taxon>Bacteria</taxon>
        <taxon>Pseudomonadati</taxon>
        <taxon>Pseudomonadota</taxon>
        <taxon>Alphaproteobacteria</taxon>
        <taxon>Sphingomonadales</taxon>
        <taxon>Sphingosinicellaceae</taxon>
        <taxon>Sandarakinorhabdus</taxon>
    </lineage>
</organism>
<dbReference type="InterPro" id="IPR023828">
    <property type="entry name" value="Peptidase_S8_Ser-AS"/>
</dbReference>
<name>A0A255YJK8_9SPHN</name>
<dbReference type="InterPro" id="IPR015500">
    <property type="entry name" value="Peptidase_S8_subtilisin-rel"/>
</dbReference>
<evidence type="ECO:0000256" key="1">
    <source>
        <dbReference type="ARBA" id="ARBA00011073"/>
    </source>
</evidence>
<keyword evidence="9" id="KW-1185">Reference proteome</keyword>
<evidence type="ECO:0000313" key="8">
    <source>
        <dbReference type="EMBL" id="OYQ29378.1"/>
    </source>
</evidence>
<evidence type="ECO:0000313" key="9">
    <source>
        <dbReference type="Proteomes" id="UP000216991"/>
    </source>
</evidence>
<gene>
    <name evidence="8" type="ORF">CHU93_07710</name>
</gene>
<evidence type="ECO:0000256" key="5">
    <source>
        <dbReference type="PROSITE-ProRule" id="PRU01240"/>
    </source>
</evidence>
<feature type="active site" description="Charge relay system" evidence="5">
    <location>
        <position position="255"/>
    </location>
</feature>
<dbReference type="PANTHER" id="PTHR43806">
    <property type="entry name" value="PEPTIDASE S8"/>
    <property type="match status" value="1"/>
</dbReference>
<comment type="similarity">
    <text evidence="1 5 6">Belongs to the peptidase S8 family.</text>
</comment>
<evidence type="ECO:0000256" key="2">
    <source>
        <dbReference type="ARBA" id="ARBA00022670"/>
    </source>
</evidence>
<dbReference type="InterPro" id="IPR022398">
    <property type="entry name" value="Peptidase_S8_His-AS"/>
</dbReference>
<evidence type="ECO:0000256" key="3">
    <source>
        <dbReference type="ARBA" id="ARBA00022801"/>
    </source>
</evidence>
<dbReference type="PROSITE" id="PS00138">
    <property type="entry name" value="SUBTILASE_SER"/>
    <property type="match status" value="1"/>
</dbReference>
<sequence>MAYQYKVGGRPVVLDVDPSLVAVRFAGGTRGDRAAALSSAGAGPLANGFDLEPAGVSIVAAPSAAHPLGWQAGTESLPVLAALEAQDAVAGAQPVFKVGDGHAVTCGKVIIGAEPGSNIDALLADHGLALLSREEERVLASIPDGADIFAVVEALDADQRTLYAEPDFVLFGTHMPQRTGPVPPALPATFQNQYALHITGTIAAWAIQQGSPQIRVAVLDDGVDITHHDLAPAVVATYDAIDRDSFQAPNPTDWHGTACAGLAVARKTGPGSVAGVGAGASLVAVRLAQSHTADRNWVTSNAIIAHAIDWAWSTGRADIISNSWGGGAESNAVTSAINRARTSGRGGLGAVVLAAAGNNGGAVNYPANLPGVLAVAASNQFDEAKTKTTADNETNWASCLGPEIDVAAPGVQNRTTDVIGGLGYSDGDYAPRFNGTSSATPLVAGACALVLSKNPQLTEARVRNLITGTADKVGQFAYQNGRNDFMGFGRLNVLAAVRQA</sequence>
<evidence type="ECO:0000256" key="6">
    <source>
        <dbReference type="RuleBase" id="RU003355"/>
    </source>
</evidence>
<evidence type="ECO:0000256" key="4">
    <source>
        <dbReference type="ARBA" id="ARBA00022825"/>
    </source>
</evidence>
<comment type="caution">
    <text evidence="8">The sequence shown here is derived from an EMBL/GenBank/DDBJ whole genome shotgun (WGS) entry which is preliminary data.</text>
</comment>
<keyword evidence="3 5" id="KW-0378">Hydrolase</keyword>
<dbReference type="InterPro" id="IPR000209">
    <property type="entry name" value="Peptidase_S8/S53_dom"/>
</dbReference>
<dbReference type="InterPro" id="IPR036852">
    <property type="entry name" value="Peptidase_S8/S53_dom_sf"/>
</dbReference>
<feature type="active site" description="Charge relay system" evidence="5">
    <location>
        <position position="437"/>
    </location>
</feature>
<proteinExistence type="inferred from homology"/>
<evidence type="ECO:0000259" key="7">
    <source>
        <dbReference type="Pfam" id="PF00082"/>
    </source>
</evidence>
<dbReference type="PROSITE" id="PS00137">
    <property type="entry name" value="SUBTILASE_HIS"/>
    <property type="match status" value="1"/>
</dbReference>
<keyword evidence="4 5" id="KW-0720">Serine protease</keyword>
<dbReference type="EMBL" id="NOXT01000105">
    <property type="protein sequence ID" value="OYQ29378.1"/>
    <property type="molecule type" value="Genomic_DNA"/>
</dbReference>
<dbReference type="AlphaFoldDB" id="A0A255YJK8"/>
<dbReference type="Proteomes" id="UP000216991">
    <property type="component" value="Unassembled WGS sequence"/>
</dbReference>
<dbReference type="Pfam" id="PF00082">
    <property type="entry name" value="Peptidase_S8"/>
    <property type="match status" value="1"/>
</dbReference>
<protein>
    <recommendedName>
        <fullName evidence="7">Peptidase S8/S53 domain-containing protein</fullName>
    </recommendedName>
</protein>
<accession>A0A255YJK8</accession>
<dbReference type="OrthoDB" id="5405281at2"/>
<dbReference type="PANTHER" id="PTHR43806:SF11">
    <property type="entry name" value="CEREVISIN-RELATED"/>
    <property type="match status" value="1"/>
</dbReference>